<dbReference type="InterPro" id="IPR017871">
    <property type="entry name" value="ABC_transporter-like_CS"/>
</dbReference>
<comment type="subcellular location">
    <subcellularLocation>
        <location evidence="1">Membrane</location>
        <topology evidence="1">Multi-pass membrane protein</topology>
    </subcellularLocation>
</comment>
<dbReference type="PANTHER" id="PTHR24221:SF651">
    <property type="entry name" value="HEAVY METAL TOLERANCE PROTEIN"/>
    <property type="match status" value="1"/>
</dbReference>
<reference evidence="12" key="1">
    <citation type="journal article" date="2020" name="Stud. Mycol.">
        <title>101 Dothideomycetes genomes: a test case for predicting lifestyles and emergence of pathogens.</title>
        <authorList>
            <person name="Haridas S."/>
            <person name="Albert R."/>
            <person name="Binder M."/>
            <person name="Bloem J."/>
            <person name="Labutti K."/>
            <person name="Salamov A."/>
            <person name="Andreopoulos B."/>
            <person name="Baker S."/>
            <person name="Barry K."/>
            <person name="Bills G."/>
            <person name="Bluhm B."/>
            <person name="Cannon C."/>
            <person name="Castanera R."/>
            <person name="Culley D."/>
            <person name="Daum C."/>
            <person name="Ezra D."/>
            <person name="Gonzalez J."/>
            <person name="Henrissat B."/>
            <person name="Kuo A."/>
            <person name="Liang C."/>
            <person name="Lipzen A."/>
            <person name="Lutzoni F."/>
            <person name="Magnuson J."/>
            <person name="Mondo S."/>
            <person name="Nolan M."/>
            <person name="Ohm R."/>
            <person name="Pangilinan J."/>
            <person name="Park H.-J."/>
            <person name="Ramirez L."/>
            <person name="Alfaro M."/>
            <person name="Sun H."/>
            <person name="Tritt A."/>
            <person name="Yoshinaga Y."/>
            <person name="Zwiers L.-H."/>
            <person name="Turgeon B."/>
            <person name="Goodwin S."/>
            <person name="Spatafora J."/>
            <person name="Crous P."/>
            <person name="Grigoriev I."/>
        </authorList>
    </citation>
    <scope>NUCLEOTIDE SEQUENCE</scope>
    <source>
        <strain evidence="12">CBS 122367</strain>
    </source>
</reference>
<dbReference type="GO" id="GO:0005524">
    <property type="term" value="F:ATP binding"/>
    <property type="evidence" value="ECO:0007669"/>
    <property type="project" value="UniProtKB-KW"/>
</dbReference>
<dbReference type="InterPro" id="IPR036640">
    <property type="entry name" value="ABC1_TM_sf"/>
</dbReference>
<feature type="transmembrane region" description="Helical" evidence="9">
    <location>
        <begin position="64"/>
        <end position="84"/>
    </location>
</feature>
<dbReference type="Pfam" id="PF00664">
    <property type="entry name" value="ABC_membrane"/>
    <property type="match status" value="1"/>
</dbReference>
<protein>
    <recommendedName>
        <fullName evidence="14">Heavy metal tolerance protein</fullName>
    </recommendedName>
</protein>
<evidence type="ECO:0000256" key="1">
    <source>
        <dbReference type="ARBA" id="ARBA00004141"/>
    </source>
</evidence>
<dbReference type="GO" id="GO:0000041">
    <property type="term" value="P:transition metal ion transport"/>
    <property type="evidence" value="ECO:0007669"/>
    <property type="project" value="UniProtKB-ARBA"/>
</dbReference>
<dbReference type="CDD" id="cd18583">
    <property type="entry name" value="ABC_6TM_HMT1"/>
    <property type="match status" value="1"/>
</dbReference>
<dbReference type="GO" id="GO:0005774">
    <property type="term" value="C:vacuolar membrane"/>
    <property type="evidence" value="ECO:0007669"/>
    <property type="project" value="TreeGrafter"/>
</dbReference>
<feature type="transmembrane region" description="Helical" evidence="9">
    <location>
        <begin position="24"/>
        <end position="43"/>
    </location>
</feature>
<dbReference type="InterPro" id="IPR011527">
    <property type="entry name" value="ABC1_TM_dom"/>
</dbReference>
<dbReference type="SUPFAM" id="SSF90123">
    <property type="entry name" value="ABC transporter transmembrane region"/>
    <property type="match status" value="1"/>
</dbReference>
<evidence type="ECO:0000256" key="4">
    <source>
        <dbReference type="ARBA" id="ARBA00022741"/>
    </source>
</evidence>
<dbReference type="PROSITE" id="PS50929">
    <property type="entry name" value="ABC_TM1F"/>
    <property type="match status" value="1"/>
</dbReference>
<feature type="transmembrane region" description="Helical" evidence="9">
    <location>
        <begin position="104"/>
        <end position="121"/>
    </location>
</feature>
<evidence type="ECO:0000256" key="6">
    <source>
        <dbReference type="ARBA" id="ARBA00022989"/>
    </source>
</evidence>
<dbReference type="PANTHER" id="PTHR24221">
    <property type="entry name" value="ATP-BINDING CASSETTE SUB-FAMILY B"/>
    <property type="match status" value="1"/>
</dbReference>
<keyword evidence="7 9" id="KW-0472">Membrane</keyword>
<dbReference type="SUPFAM" id="SSF52540">
    <property type="entry name" value="P-loop containing nucleoside triphosphate hydrolases"/>
    <property type="match status" value="1"/>
</dbReference>
<dbReference type="InterPro" id="IPR003593">
    <property type="entry name" value="AAA+_ATPase"/>
</dbReference>
<keyword evidence="6 9" id="KW-1133">Transmembrane helix</keyword>
<evidence type="ECO:0000259" key="11">
    <source>
        <dbReference type="PROSITE" id="PS50929"/>
    </source>
</evidence>
<name>A0A6G1IGG6_9PLEO</name>
<feature type="transmembrane region" description="Helical" evidence="9">
    <location>
        <begin position="160"/>
        <end position="183"/>
    </location>
</feature>
<accession>A0A6G1IGG6</accession>
<dbReference type="PROSITE" id="PS00211">
    <property type="entry name" value="ABC_TRANSPORTER_1"/>
    <property type="match status" value="1"/>
</dbReference>
<dbReference type="InterPro" id="IPR039421">
    <property type="entry name" value="Type_1_exporter"/>
</dbReference>
<dbReference type="InterPro" id="IPR003439">
    <property type="entry name" value="ABC_transporter-like_ATP-bd"/>
</dbReference>
<feature type="transmembrane region" description="Helical" evidence="9">
    <location>
        <begin position="394"/>
        <end position="414"/>
    </location>
</feature>
<dbReference type="Gene3D" id="3.40.50.300">
    <property type="entry name" value="P-loop containing nucleotide triphosphate hydrolases"/>
    <property type="match status" value="1"/>
</dbReference>
<comment type="similarity">
    <text evidence="8">Belongs to the ABC transporter superfamily. ABCB family. Heavy Metal importer (TC 3.A.1.210) subfamily.</text>
</comment>
<feature type="domain" description="ABC transmembrane type-1" evidence="11">
    <location>
        <begin position="255"/>
        <end position="537"/>
    </location>
</feature>
<gene>
    <name evidence="12" type="ORF">K458DRAFT_436767</name>
</gene>
<keyword evidence="13" id="KW-1185">Reference proteome</keyword>
<organism evidence="12 13">
    <name type="scientific">Lentithecium fluviatile CBS 122367</name>
    <dbReference type="NCBI Taxonomy" id="1168545"/>
    <lineage>
        <taxon>Eukaryota</taxon>
        <taxon>Fungi</taxon>
        <taxon>Dikarya</taxon>
        <taxon>Ascomycota</taxon>
        <taxon>Pezizomycotina</taxon>
        <taxon>Dothideomycetes</taxon>
        <taxon>Pleosporomycetidae</taxon>
        <taxon>Pleosporales</taxon>
        <taxon>Massarineae</taxon>
        <taxon>Lentitheciaceae</taxon>
        <taxon>Lentithecium</taxon>
    </lineage>
</organism>
<evidence type="ECO:0000313" key="12">
    <source>
        <dbReference type="EMBL" id="KAF2677302.1"/>
    </source>
</evidence>
<feature type="domain" description="ABC transporter" evidence="10">
    <location>
        <begin position="571"/>
        <end position="805"/>
    </location>
</feature>
<evidence type="ECO:0000256" key="7">
    <source>
        <dbReference type="ARBA" id="ARBA00023136"/>
    </source>
</evidence>
<dbReference type="Proteomes" id="UP000799291">
    <property type="component" value="Unassembled WGS sequence"/>
</dbReference>
<evidence type="ECO:0000256" key="9">
    <source>
        <dbReference type="SAM" id="Phobius"/>
    </source>
</evidence>
<evidence type="ECO:0008006" key="14">
    <source>
        <dbReference type="Google" id="ProtNLM"/>
    </source>
</evidence>
<evidence type="ECO:0000256" key="3">
    <source>
        <dbReference type="ARBA" id="ARBA00022692"/>
    </source>
</evidence>
<dbReference type="FunFam" id="3.40.50.300:FF:000186">
    <property type="entry name" value="ATP-binding cassette sub-family B member 7, mitochondrial"/>
    <property type="match status" value="1"/>
</dbReference>
<dbReference type="GO" id="GO:0140359">
    <property type="term" value="F:ABC-type transporter activity"/>
    <property type="evidence" value="ECO:0007669"/>
    <property type="project" value="InterPro"/>
</dbReference>
<proteinExistence type="inferred from homology"/>
<evidence type="ECO:0000259" key="10">
    <source>
        <dbReference type="PROSITE" id="PS50893"/>
    </source>
</evidence>
<feature type="transmembrane region" description="Helical" evidence="9">
    <location>
        <begin position="133"/>
        <end position="154"/>
    </location>
</feature>
<dbReference type="OrthoDB" id="6500128at2759"/>
<keyword evidence="5" id="KW-0067">ATP-binding</keyword>
<dbReference type="AlphaFoldDB" id="A0A6G1IGG6"/>
<dbReference type="PROSITE" id="PS50893">
    <property type="entry name" value="ABC_TRANSPORTER_2"/>
    <property type="match status" value="1"/>
</dbReference>
<evidence type="ECO:0000313" key="13">
    <source>
        <dbReference type="Proteomes" id="UP000799291"/>
    </source>
</evidence>
<dbReference type="SMART" id="SM00382">
    <property type="entry name" value="AAA"/>
    <property type="match status" value="1"/>
</dbReference>
<feature type="transmembrane region" description="Helical" evidence="9">
    <location>
        <begin position="485"/>
        <end position="518"/>
    </location>
</feature>
<keyword evidence="4" id="KW-0547">Nucleotide-binding</keyword>
<evidence type="ECO:0000256" key="2">
    <source>
        <dbReference type="ARBA" id="ARBA00022448"/>
    </source>
</evidence>
<keyword evidence="2" id="KW-0813">Transport</keyword>
<sequence length="815" mass="91310">MDAATLFSSNIRPSVMDAQNLPLALLYAYPLSLWTVLLFSSLVQRGRKWTYSESEGTRQRSWRVIWVLQATLALCFVASAALSIPPYISAISEHGNVRVAESYVIAYTALWLYFTAGLLPDPDGPFQPSSAHCHAWFVGAFMECMVLTASLRFWTAGLGVTVIAMSSFRAALLLCMCIVYALLRSPGFFSKNDEFEREGLLVADHVEYGTNGNSPRTVGTTPQKRGGWLDYFIGFRILFPYLWPSDSRRQQLILLASLVFLIAQRVVNILVPYQLEQLIRALGEGRIPYKEIALYTVYRGLQGQQGILGSFRAILWIPLSQSLFRRLTCAAFEHILSLSLEFHLSKKIGEVLSALNKGSSLNTFLDSFAFQLFPMVLDLGVAAAYFLIRLDPFYSLVIIAVMWCYIYMTIYMAMWRATARRDMANKNREMDATKMDTIMSYETVHHNGAVPIETKRFGDHVAEYQKAEWRVLFSLNLLNITQNMVLTIGVLLVVLISSLQITVGMQTVAMFVGILGYFTQLQAPLQFFGSFYSQVQNNLVDSERMLDLFKEKPTIVDAEDACELADCQGRISFSNVSFAYDQRKPAIQDMSFVAEPGTSTAIVGESGSGKSTLLKLLFRFYDVGSGSIKLDDGDIRDLKVQSARSHFGVVPQDTILFNTSILYNLQYAKPDATVEEVYTACKLASIHTRILSFPEGYETKVGERGLRLSGGEKQRIAIARAILKNPQIILLDEATASLDSHTEKQIQAALETVTKGRTTITIAHRLSTITKCDQILVLHQGRIIERGTHEQLLKLGGRYFEMWDKQTKSGTALEA</sequence>
<evidence type="ECO:0000256" key="8">
    <source>
        <dbReference type="ARBA" id="ARBA00024363"/>
    </source>
</evidence>
<feature type="transmembrane region" description="Helical" evidence="9">
    <location>
        <begin position="368"/>
        <end position="388"/>
    </location>
</feature>
<keyword evidence="3 9" id="KW-0812">Transmembrane</keyword>
<dbReference type="GO" id="GO:0016887">
    <property type="term" value="F:ATP hydrolysis activity"/>
    <property type="evidence" value="ECO:0007669"/>
    <property type="project" value="InterPro"/>
</dbReference>
<dbReference type="Gene3D" id="1.20.1560.10">
    <property type="entry name" value="ABC transporter type 1, transmembrane domain"/>
    <property type="match status" value="1"/>
</dbReference>
<dbReference type="CDD" id="cd03253">
    <property type="entry name" value="ABCC_ATM1_transporter"/>
    <property type="match status" value="1"/>
</dbReference>
<dbReference type="Pfam" id="PF00005">
    <property type="entry name" value="ABC_tran"/>
    <property type="match status" value="1"/>
</dbReference>
<dbReference type="EMBL" id="MU005624">
    <property type="protein sequence ID" value="KAF2677302.1"/>
    <property type="molecule type" value="Genomic_DNA"/>
</dbReference>
<evidence type="ECO:0000256" key="5">
    <source>
        <dbReference type="ARBA" id="ARBA00022840"/>
    </source>
</evidence>
<dbReference type="InterPro" id="IPR027417">
    <property type="entry name" value="P-loop_NTPase"/>
</dbReference>